<sequence length="181" mass="19848">MRATRAKARGKGQGQRARPKPRAKTAPNLGHTASTTRPPPRLVVRTMSRGVVREGKAVAPLKLTQSVSLSRATSQPVVKTTTRDRFLEVQGVEDLLAANEKDITALRLSHSATRDKLHLTYRVEHAGLIEENTYLKGELLKSKTTLETEKSSNSTHLKGLFELLKTHPTSFPAPSPSSKLP</sequence>
<accession>M1AZS9</accession>
<reference evidence="2" key="2">
    <citation type="submission" date="2015-06" db="UniProtKB">
        <authorList>
            <consortium name="EnsemblPlants"/>
        </authorList>
    </citation>
    <scope>IDENTIFICATION</scope>
    <source>
        <strain evidence="2">DM1-3 516 R44</strain>
    </source>
</reference>
<dbReference type="Proteomes" id="UP000011115">
    <property type="component" value="Unassembled WGS sequence"/>
</dbReference>
<evidence type="ECO:0000313" key="2">
    <source>
        <dbReference type="EnsemblPlants" id="PGSC0003DMT400033848"/>
    </source>
</evidence>
<feature type="region of interest" description="Disordered" evidence="1">
    <location>
        <begin position="1"/>
        <end position="41"/>
    </location>
</feature>
<dbReference type="InParanoid" id="M1AZS9"/>
<dbReference type="AlphaFoldDB" id="M1AZS9"/>
<keyword evidence="3" id="KW-1185">Reference proteome</keyword>
<organism evidence="2 3">
    <name type="scientific">Solanum tuberosum</name>
    <name type="common">Potato</name>
    <dbReference type="NCBI Taxonomy" id="4113"/>
    <lineage>
        <taxon>Eukaryota</taxon>
        <taxon>Viridiplantae</taxon>
        <taxon>Streptophyta</taxon>
        <taxon>Embryophyta</taxon>
        <taxon>Tracheophyta</taxon>
        <taxon>Spermatophyta</taxon>
        <taxon>Magnoliopsida</taxon>
        <taxon>eudicotyledons</taxon>
        <taxon>Gunneridae</taxon>
        <taxon>Pentapetalae</taxon>
        <taxon>asterids</taxon>
        <taxon>lamiids</taxon>
        <taxon>Solanales</taxon>
        <taxon>Solanaceae</taxon>
        <taxon>Solanoideae</taxon>
        <taxon>Solaneae</taxon>
        <taxon>Solanum</taxon>
    </lineage>
</organism>
<dbReference type="EnsemblPlants" id="PGSC0003DMT400033848">
    <property type="protein sequence ID" value="PGSC0003DMT400033848"/>
    <property type="gene ID" value="PGSC0003DMG400013005"/>
</dbReference>
<dbReference type="HOGENOM" id="CLU_1491579_0_0_1"/>
<dbReference type="PaxDb" id="4113-PGSC0003DMT400033848"/>
<evidence type="ECO:0000256" key="1">
    <source>
        <dbReference type="SAM" id="MobiDB-lite"/>
    </source>
</evidence>
<protein>
    <submittedName>
        <fullName evidence="2">Uncharacterized protein</fullName>
    </submittedName>
</protein>
<name>M1AZS9_SOLTU</name>
<dbReference type="Gramene" id="PGSC0003DMT400033848">
    <property type="protein sequence ID" value="PGSC0003DMT400033848"/>
    <property type="gene ID" value="PGSC0003DMG400013005"/>
</dbReference>
<evidence type="ECO:0000313" key="3">
    <source>
        <dbReference type="Proteomes" id="UP000011115"/>
    </source>
</evidence>
<feature type="compositionally biased region" description="Basic residues" evidence="1">
    <location>
        <begin position="1"/>
        <end position="10"/>
    </location>
</feature>
<reference evidence="3" key="1">
    <citation type="journal article" date="2011" name="Nature">
        <title>Genome sequence and analysis of the tuber crop potato.</title>
        <authorList>
            <consortium name="The Potato Genome Sequencing Consortium"/>
        </authorList>
    </citation>
    <scope>NUCLEOTIDE SEQUENCE [LARGE SCALE GENOMIC DNA]</scope>
    <source>
        <strain evidence="3">cv. DM1-3 516 R44</strain>
    </source>
</reference>
<proteinExistence type="predicted"/>